<name>A0A517LCY9_9PEZI</name>
<dbReference type="PROSITE" id="PS01309">
    <property type="entry name" value="UPF0057"/>
    <property type="match status" value="1"/>
</dbReference>
<proteinExistence type="inferred from homology"/>
<keyword evidence="4 7" id="KW-1133">Transmembrane helix</keyword>
<organism evidence="8 9">
    <name type="scientific">Venturia effusa</name>
    <dbReference type="NCBI Taxonomy" id="50376"/>
    <lineage>
        <taxon>Eukaryota</taxon>
        <taxon>Fungi</taxon>
        <taxon>Dikarya</taxon>
        <taxon>Ascomycota</taxon>
        <taxon>Pezizomycotina</taxon>
        <taxon>Dothideomycetes</taxon>
        <taxon>Pleosporomycetidae</taxon>
        <taxon>Venturiales</taxon>
        <taxon>Venturiaceae</taxon>
        <taxon>Venturia</taxon>
    </lineage>
</organism>
<feature type="transmembrane region" description="Helical" evidence="7">
    <location>
        <begin position="35"/>
        <end position="54"/>
    </location>
</feature>
<dbReference type="AlphaFoldDB" id="A0A517LCY9"/>
<keyword evidence="5 7" id="KW-0472">Membrane</keyword>
<reference evidence="8 9" key="1">
    <citation type="submission" date="2019-07" db="EMBL/GenBank/DDBJ databases">
        <title>Finished genome of Venturia effusa.</title>
        <authorList>
            <person name="Young C.A."/>
            <person name="Cox M.P."/>
            <person name="Ganley A.R.D."/>
            <person name="David W.J."/>
        </authorList>
    </citation>
    <scope>NUCLEOTIDE SEQUENCE [LARGE SCALE GENOMIC DNA]</scope>
    <source>
        <strain evidence="9">albino</strain>
    </source>
</reference>
<evidence type="ECO:0000256" key="2">
    <source>
        <dbReference type="ARBA" id="ARBA00009530"/>
    </source>
</evidence>
<dbReference type="InterPro" id="IPR000612">
    <property type="entry name" value="PMP3"/>
</dbReference>
<accession>A0A517LCY9</accession>
<evidence type="ECO:0000256" key="1">
    <source>
        <dbReference type="ARBA" id="ARBA00004370"/>
    </source>
</evidence>
<comment type="similarity">
    <text evidence="2">Belongs to the UPF0057 (PMP3) family.</text>
</comment>
<evidence type="ECO:0000256" key="7">
    <source>
        <dbReference type="SAM" id="Phobius"/>
    </source>
</evidence>
<gene>
    <name evidence="8" type="ORF">FKW77_009160</name>
</gene>
<evidence type="ECO:0000256" key="4">
    <source>
        <dbReference type="ARBA" id="ARBA00022989"/>
    </source>
</evidence>
<evidence type="ECO:0000256" key="5">
    <source>
        <dbReference type="ARBA" id="ARBA00023136"/>
    </source>
</evidence>
<sequence length="159" mass="16782">MCDGPDLFLCLLAILFPPIAVWVKKGICSCDSLVNIALCCLGFLPGLIHAWYIVSANPDPGYERVNDGETHVVYYVTTQPPGGYGGVAPQSQFPGQQGGTSNAFQKPQPNSGRKPQAPAPQATTPSHSHGASGEGSSSNHDAPPPTYQDAVQGDHKIQR</sequence>
<comment type="subcellular location">
    <subcellularLocation>
        <location evidence="1">Membrane</location>
    </subcellularLocation>
</comment>
<dbReference type="OrthoDB" id="2802411at2759"/>
<protein>
    <recommendedName>
        <fullName evidence="10">Stress response RCI peptide</fullName>
    </recommendedName>
</protein>
<evidence type="ECO:0000256" key="3">
    <source>
        <dbReference type="ARBA" id="ARBA00022692"/>
    </source>
</evidence>
<evidence type="ECO:0008006" key="10">
    <source>
        <dbReference type="Google" id="ProtNLM"/>
    </source>
</evidence>
<feature type="compositionally biased region" description="Polar residues" evidence="6">
    <location>
        <begin position="89"/>
        <end position="113"/>
    </location>
</feature>
<dbReference type="Proteomes" id="UP000316270">
    <property type="component" value="Chromosome 9"/>
</dbReference>
<evidence type="ECO:0000313" key="9">
    <source>
        <dbReference type="Proteomes" id="UP000316270"/>
    </source>
</evidence>
<keyword evidence="3 7" id="KW-0812">Transmembrane</keyword>
<feature type="transmembrane region" description="Helical" evidence="7">
    <location>
        <begin position="6"/>
        <end position="23"/>
    </location>
</feature>
<evidence type="ECO:0000256" key="6">
    <source>
        <dbReference type="SAM" id="MobiDB-lite"/>
    </source>
</evidence>
<feature type="compositionally biased region" description="Low complexity" evidence="6">
    <location>
        <begin position="115"/>
        <end position="140"/>
    </location>
</feature>
<dbReference type="PANTHER" id="PTHR21659:SF57">
    <property type="entry name" value="PLASMA MEMBRANE PROTEOLIPID 31"/>
    <property type="match status" value="1"/>
</dbReference>
<feature type="region of interest" description="Disordered" evidence="6">
    <location>
        <begin position="83"/>
        <end position="159"/>
    </location>
</feature>
<keyword evidence="9" id="KW-1185">Reference proteome</keyword>
<dbReference type="Pfam" id="PF01679">
    <property type="entry name" value="Pmp3"/>
    <property type="match status" value="1"/>
</dbReference>
<dbReference type="EMBL" id="CP042193">
    <property type="protein sequence ID" value="QDS73484.1"/>
    <property type="molecule type" value="Genomic_DNA"/>
</dbReference>
<dbReference type="PANTHER" id="PTHR21659">
    <property type="entry name" value="HYDROPHOBIC PROTEIN RCI2 LOW TEMPERATURE AND SALT RESPONSIVE PROTEIN LTI6 -RELATED"/>
    <property type="match status" value="1"/>
</dbReference>
<evidence type="ECO:0000313" key="8">
    <source>
        <dbReference type="EMBL" id="QDS73484.1"/>
    </source>
</evidence>
<dbReference type="GO" id="GO:0016020">
    <property type="term" value="C:membrane"/>
    <property type="evidence" value="ECO:0007669"/>
    <property type="project" value="UniProtKB-SubCell"/>
</dbReference>